<evidence type="ECO:0000256" key="2">
    <source>
        <dbReference type="SAM" id="MobiDB-lite"/>
    </source>
</evidence>
<dbReference type="RefSeq" id="WP_189544592.1">
    <property type="nucleotide sequence ID" value="NZ_BMTF01000010.1"/>
</dbReference>
<name>A0ABQ2VZC5_9ACTN</name>
<comment type="caution">
    <text evidence="4">The sequence shown here is derived from an EMBL/GenBank/DDBJ whole genome shotgun (WGS) entry which is preliminary data.</text>
</comment>
<proteinExistence type="inferred from homology"/>
<accession>A0ABQ2VZC5</accession>
<dbReference type="InterPro" id="IPR008462">
    <property type="entry name" value="CsbD"/>
</dbReference>
<dbReference type="EMBL" id="BMTF01000010">
    <property type="protein sequence ID" value="GGV86314.1"/>
    <property type="molecule type" value="Genomic_DNA"/>
</dbReference>
<dbReference type="InterPro" id="IPR036629">
    <property type="entry name" value="YjbJ_sf"/>
</dbReference>
<feature type="compositionally biased region" description="Basic and acidic residues" evidence="2">
    <location>
        <begin position="1"/>
        <end position="14"/>
    </location>
</feature>
<protein>
    <recommendedName>
        <fullName evidence="3">CsbD-like domain-containing protein</fullName>
    </recommendedName>
</protein>
<feature type="compositionally biased region" description="Pro residues" evidence="2">
    <location>
        <begin position="50"/>
        <end position="59"/>
    </location>
</feature>
<reference evidence="5" key="1">
    <citation type="journal article" date="2019" name="Int. J. Syst. Evol. Microbiol.">
        <title>The Global Catalogue of Microorganisms (GCM) 10K type strain sequencing project: providing services to taxonomists for standard genome sequencing and annotation.</title>
        <authorList>
            <consortium name="The Broad Institute Genomics Platform"/>
            <consortium name="The Broad Institute Genome Sequencing Center for Infectious Disease"/>
            <person name="Wu L."/>
            <person name="Ma J."/>
        </authorList>
    </citation>
    <scope>NUCLEOTIDE SEQUENCE [LARGE SCALE GENOMIC DNA]</scope>
    <source>
        <strain evidence="5">JCM 4376</strain>
    </source>
</reference>
<organism evidence="4 5">
    <name type="scientific">Streptomyces gelaticus</name>
    <dbReference type="NCBI Taxonomy" id="285446"/>
    <lineage>
        <taxon>Bacteria</taxon>
        <taxon>Bacillati</taxon>
        <taxon>Actinomycetota</taxon>
        <taxon>Actinomycetes</taxon>
        <taxon>Kitasatosporales</taxon>
        <taxon>Streptomycetaceae</taxon>
        <taxon>Streptomyces</taxon>
    </lineage>
</organism>
<keyword evidence="5" id="KW-1185">Reference proteome</keyword>
<evidence type="ECO:0000313" key="4">
    <source>
        <dbReference type="EMBL" id="GGV86314.1"/>
    </source>
</evidence>
<comment type="similarity">
    <text evidence="1">Belongs to the UPF0337 (CsbD) family.</text>
</comment>
<dbReference type="SUPFAM" id="SSF69047">
    <property type="entry name" value="Hypothetical protein YjbJ"/>
    <property type="match status" value="1"/>
</dbReference>
<evidence type="ECO:0000259" key="3">
    <source>
        <dbReference type="Pfam" id="PF05532"/>
    </source>
</evidence>
<sequence length="59" mass="6315">MVHGSGKDKIKGKAQEAMGKLTGDRRKEAEGKIQQAKGEMKKKMSGGHDQPPPHVPPAP</sequence>
<gene>
    <name evidence="4" type="ORF">GCM10015535_34270</name>
</gene>
<feature type="domain" description="CsbD-like" evidence="3">
    <location>
        <begin position="7"/>
        <end position="45"/>
    </location>
</feature>
<dbReference type="Gene3D" id="1.10.1470.10">
    <property type="entry name" value="YjbJ"/>
    <property type="match status" value="1"/>
</dbReference>
<dbReference type="Pfam" id="PF05532">
    <property type="entry name" value="CsbD"/>
    <property type="match status" value="1"/>
</dbReference>
<evidence type="ECO:0000313" key="5">
    <source>
        <dbReference type="Proteomes" id="UP000660675"/>
    </source>
</evidence>
<dbReference type="Proteomes" id="UP000660675">
    <property type="component" value="Unassembled WGS sequence"/>
</dbReference>
<feature type="region of interest" description="Disordered" evidence="2">
    <location>
        <begin position="1"/>
        <end position="59"/>
    </location>
</feature>
<feature type="compositionally biased region" description="Basic and acidic residues" evidence="2">
    <location>
        <begin position="22"/>
        <end position="31"/>
    </location>
</feature>
<evidence type="ECO:0000256" key="1">
    <source>
        <dbReference type="ARBA" id="ARBA00009129"/>
    </source>
</evidence>